<dbReference type="InterPro" id="IPR005479">
    <property type="entry name" value="CPAse_ATP-bd"/>
</dbReference>
<dbReference type="InterPro" id="IPR013815">
    <property type="entry name" value="ATP_grasp_subdomain_1"/>
</dbReference>
<feature type="non-terminal residue" evidence="7">
    <location>
        <position position="1"/>
    </location>
</feature>
<keyword evidence="2" id="KW-0436">Ligase</keyword>
<dbReference type="Gene3D" id="3.30.470.20">
    <property type="entry name" value="ATP-grasp fold, B domain"/>
    <property type="match status" value="1"/>
</dbReference>
<dbReference type="Proteomes" id="UP001153678">
    <property type="component" value="Unassembled WGS sequence"/>
</dbReference>
<evidence type="ECO:0000256" key="3">
    <source>
        <dbReference type="ARBA" id="ARBA00022741"/>
    </source>
</evidence>
<dbReference type="Gene3D" id="3.30.1490.20">
    <property type="entry name" value="ATP-grasp fold, A domain"/>
    <property type="match status" value="1"/>
</dbReference>
<keyword evidence="5" id="KW-0092">Biotin</keyword>
<evidence type="ECO:0000256" key="2">
    <source>
        <dbReference type="ARBA" id="ARBA00022598"/>
    </source>
</evidence>
<dbReference type="InterPro" id="IPR049076">
    <property type="entry name" value="ACCA"/>
</dbReference>
<keyword evidence="8" id="KW-1185">Reference proteome</keyword>
<dbReference type="SUPFAM" id="SSF52440">
    <property type="entry name" value="PreATP-grasp domain"/>
    <property type="match status" value="1"/>
</dbReference>
<dbReference type="AlphaFoldDB" id="A0A9W4X1X1"/>
<accession>A0A9W4X1X1</accession>
<dbReference type="SUPFAM" id="SSF56059">
    <property type="entry name" value="Glutathione synthetase ATP-binding domain-like"/>
    <property type="match status" value="1"/>
</dbReference>
<dbReference type="PANTHER" id="PTHR45728">
    <property type="entry name" value="ACETYL-COA CARBOXYLASE, ISOFORM A"/>
    <property type="match status" value="1"/>
</dbReference>
<protein>
    <submittedName>
        <fullName evidence="7">11613_t:CDS:1</fullName>
    </submittedName>
</protein>
<dbReference type="GO" id="GO:0005524">
    <property type="term" value="F:ATP binding"/>
    <property type="evidence" value="ECO:0007669"/>
    <property type="project" value="UniProtKB-KW"/>
</dbReference>
<dbReference type="GO" id="GO:0003989">
    <property type="term" value="F:acetyl-CoA carboxylase activity"/>
    <property type="evidence" value="ECO:0007669"/>
    <property type="project" value="InterPro"/>
</dbReference>
<dbReference type="InterPro" id="IPR016185">
    <property type="entry name" value="PreATP-grasp_dom_sf"/>
</dbReference>
<dbReference type="EMBL" id="CAMKVN010005665">
    <property type="protein sequence ID" value="CAI2189188.1"/>
    <property type="molecule type" value="Genomic_DNA"/>
</dbReference>
<gene>
    <name evidence="7" type="ORF">FWILDA_LOCUS13956</name>
</gene>
<dbReference type="InterPro" id="IPR005481">
    <property type="entry name" value="BC-like_N"/>
</dbReference>
<keyword evidence="4" id="KW-0067">ATP-binding</keyword>
<evidence type="ECO:0000256" key="5">
    <source>
        <dbReference type="ARBA" id="ARBA00023267"/>
    </source>
</evidence>
<name>A0A9W4X1X1_9GLOM</name>
<evidence type="ECO:0000313" key="7">
    <source>
        <dbReference type="EMBL" id="CAI2189188.1"/>
    </source>
</evidence>
<evidence type="ECO:0000256" key="1">
    <source>
        <dbReference type="ARBA" id="ARBA00001953"/>
    </source>
</evidence>
<sequence>KDLTNVPRGLVRKFVEKHNGHNVITKILMSNNGIAAVNEIRSIRKWAYETFDLKINAEYIRMADQYIEVPGGSNNNHYANVSLYRRTYWWDNPKLPESLARSKHKIVFIGPPGSAMRSLGDKISSTIAANVPTMDWSGNNVTLMNKQIPIIIKSSEGGGGKGIIKVENKDNFKQAFAQVQGEVPGSPTFITRLAPDARHLEVQVLAVQYGNAISLFGRDYSVQRRHQKII</sequence>
<dbReference type="InterPro" id="IPR011764">
    <property type="entry name" value="Biotin_carboxylation_dom"/>
</dbReference>
<dbReference type="PANTHER" id="PTHR45728:SF3">
    <property type="entry name" value="ACETYL-COA CARBOXYLASE"/>
    <property type="match status" value="1"/>
</dbReference>
<dbReference type="OrthoDB" id="14612at2759"/>
<keyword evidence="3" id="KW-0547">Nucleotide-binding</keyword>
<dbReference type="Pfam" id="PF00289">
    <property type="entry name" value="Biotin_carb_N"/>
    <property type="match status" value="1"/>
</dbReference>
<dbReference type="GO" id="GO:0006633">
    <property type="term" value="P:fatty acid biosynthetic process"/>
    <property type="evidence" value="ECO:0007669"/>
    <property type="project" value="TreeGrafter"/>
</dbReference>
<dbReference type="PROSITE" id="PS50979">
    <property type="entry name" value="BC"/>
    <property type="match status" value="1"/>
</dbReference>
<dbReference type="Pfam" id="PF02786">
    <property type="entry name" value="CPSase_L_D2"/>
    <property type="match status" value="1"/>
</dbReference>
<evidence type="ECO:0000256" key="4">
    <source>
        <dbReference type="ARBA" id="ARBA00022840"/>
    </source>
</evidence>
<comment type="caution">
    <text evidence="7">The sequence shown here is derived from an EMBL/GenBank/DDBJ whole genome shotgun (WGS) entry which is preliminary data.</text>
</comment>
<organism evidence="7 8">
    <name type="scientific">Funneliformis geosporum</name>
    <dbReference type="NCBI Taxonomy" id="1117311"/>
    <lineage>
        <taxon>Eukaryota</taxon>
        <taxon>Fungi</taxon>
        <taxon>Fungi incertae sedis</taxon>
        <taxon>Mucoromycota</taxon>
        <taxon>Glomeromycotina</taxon>
        <taxon>Glomeromycetes</taxon>
        <taxon>Glomerales</taxon>
        <taxon>Glomeraceae</taxon>
        <taxon>Funneliformis</taxon>
    </lineage>
</organism>
<reference evidence="7" key="1">
    <citation type="submission" date="2022-08" db="EMBL/GenBank/DDBJ databases">
        <authorList>
            <person name="Kallberg Y."/>
            <person name="Tangrot J."/>
            <person name="Rosling A."/>
        </authorList>
    </citation>
    <scope>NUCLEOTIDE SEQUENCE</scope>
    <source>
        <strain evidence="7">Wild A</strain>
    </source>
</reference>
<feature type="domain" description="Biotin carboxylation" evidence="6">
    <location>
        <begin position="23"/>
        <end position="230"/>
    </location>
</feature>
<proteinExistence type="predicted"/>
<dbReference type="FunFam" id="3.30.1490.20:FF:000003">
    <property type="entry name" value="acetyl-CoA carboxylase isoform X1"/>
    <property type="match status" value="1"/>
</dbReference>
<dbReference type="GO" id="GO:0005739">
    <property type="term" value="C:mitochondrion"/>
    <property type="evidence" value="ECO:0007669"/>
    <property type="project" value="TreeGrafter"/>
</dbReference>
<comment type="cofactor">
    <cofactor evidence="1">
        <name>biotin</name>
        <dbReference type="ChEBI" id="CHEBI:57586"/>
    </cofactor>
</comment>
<evidence type="ECO:0000313" key="8">
    <source>
        <dbReference type="Proteomes" id="UP001153678"/>
    </source>
</evidence>
<evidence type="ECO:0000259" key="6">
    <source>
        <dbReference type="PROSITE" id="PS50979"/>
    </source>
</evidence>
<dbReference type="Gene3D" id="3.40.50.20">
    <property type="match status" value="2"/>
</dbReference>